<comment type="similarity">
    <text evidence="1">Belongs to the disease resistance NB-LRR family.</text>
</comment>
<dbReference type="Gene3D" id="1.10.10.10">
    <property type="entry name" value="Winged helix-like DNA-binding domain superfamily/Winged helix DNA-binding domain"/>
    <property type="match status" value="1"/>
</dbReference>
<feature type="compositionally biased region" description="Polar residues" evidence="8">
    <location>
        <begin position="1304"/>
        <end position="1325"/>
    </location>
</feature>
<dbReference type="SUPFAM" id="SSF52058">
    <property type="entry name" value="L domain-like"/>
    <property type="match status" value="1"/>
</dbReference>
<dbReference type="PANTHER" id="PTHR33463">
    <property type="entry name" value="NB-ARC DOMAIN-CONTAINING PROTEIN-RELATED"/>
    <property type="match status" value="1"/>
</dbReference>
<feature type="region of interest" description="Disordered" evidence="8">
    <location>
        <begin position="1584"/>
        <end position="1609"/>
    </location>
</feature>
<keyword evidence="5" id="KW-0611">Plant defense</keyword>
<name>A0A445C2V8_ARAHY</name>
<evidence type="ECO:0000256" key="3">
    <source>
        <dbReference type="ARBA" id="ARBA00022737"/>
    </source>
</evidence>
<evidence type="ECO:0000256" key="8">
    <source>
        <dbReference type="SAM" id="MobiDB-lite"/>
    </source>
</evidence>
<dbReference type="Pfam" id="PF00931">
    <property type="entry name" value="NB-ARC"/>
    <property type="match status" value="1"/>
</dbReference>
<dbReference type="SUPFAM" id="SSF52540">
    <property type="entry name" value="P-loop containing nucleoside triphosphate hydrolases"/>
    <property type="match status" value="1"/>
</dbReference>
<evidence type="ECO:0000256" key="5">
    <source>
        <dbReference type="ARBA" id="ARBA00022821"/>
    </source>
</evidence>
<dbReference type="Gene3D" id="1.10.8.430">
    <property type="entry name" value="Helical domain of apoptotic protease-activating factors"/>
    <property type="match status" value="1"/>
</dbReference>
<dbReference type="GO" id="GO:0006952">
    <property type="term" value="P:defense response"/>
    <property type="evidence" value="ECO:0007669"/>
    <property type="project" value="UniProtKB-KW"/>
</dbReference>
<dbReference type="SUPFAM" id="SSF52047">
    <property type="entry name" value="RNI-like"/>
    <property type="match status" value="1"/>
</dbReference>
<accession>A0A445C2V8</accession>
<dbReference type="InterPro" id="IPR032675">
    <property type="entry name" value="LRR_dom_sf"/>
</dbReference>
<organism evidence="10 11">
    <name type="scientific">Arachis hypogaea</name>
    <name type="common">Peanut</name>
    <dbReference type="NCBI Taxonomy" id="3818"/>
    <lineage>
        <taxon>Eukaryota</taxon>
        <taxon>Viridiplantae</taxon>
        <taxon>Streptophyta</taxon>
        <taxon>Embryophyta</taxon>
        <taxon>Tracheophyta</taxon>
        <taxon>Spermatophyta</taxon>
        <taxon>Magnoliopsida</taxon>
        <taxon>eudicotyledons</taxon>
        <taxon>Gunneridae</taxon>
        <taxon>Pentapetalae</taxon>
        <taxon>rosids</taxon>
        <taxon>fabids</taxon>
        <taxon>Fabales</taxon>
        <taxon>Fabaceae</taxon>
        <taxon>Papilionoideae</taxon>
        <taxon>50 kb inversion clade</taxon>
        <taxon>dalbergioids sensu lato</taxon>
        <taxon>Dalbergieae</taxon>
        <taxon>Pterocarpus clade</taxon>
        <taxon>Arachis</taxon>
    </lineage>
</organism>
<reference evidence="10 11" key="1">
    <citation type="submission" date="2019-01" db="EMBL/GenBank/DDBJ databases">
        <title>Sequencing of cultivated peanut Arachis hypogaea provides insights into genome evolution and oil improvement.</title>
        <authorList>
            <person name="Chen X."/>
        </authorList>
    </citation>
    <scope>NUCLEOTIDE SEQUENCE [LARGE SCALE GENOMIC DNA]</scope>
    <source>
        <strain evidence="11">cv. Fuhuasheng</strain>
        <tissue evidence="10">Leaves</tissue>
    </source>
</reference>
<keyword evidence="6" id="KW-0067">ATP-binding</keyword>
<keyword evidence="7" id="KW-0175">Coiled coil</keyword>
<dbReference type="InterPro" id="IPR036388">
    <property type="entry name" value="WH-like_DNA-bd_sf"/>
</dbReference>
<dbReference type="InterPro" id="IPR002182">
    <property type="entry name" value="NB-ARC"/>
</dbReference>
<dbReference type="SMART" id="SM00382">
    <property type="entry name" value="AAA"/>
    <property type="match status" value="1"/>
</dbReference>
<feature type="region of interest" description="Disordered" evidence="8">
    <location>
        <begin position="1304"/>
        <end position="1340"/>
    </location>
</feature>
<dbReference type="STRING" id="3818.A0A445C2V8"/>
<dbReference type="InterPro" id="IPR042197">
    <property type="entry name" value="Apaf_helical"/>
</dbReference>
<evidence type="ECO:0000256" key="4">
    <source>
        <dbReference type="ARBA" id="ARBA00022741"/>
    </source>
</evidence>
<evidence type="ECO:0000256" key="2">
    <source>
        <dbReference type="ARBA" id="ARBA00022614"/>
    </source>
</evidence>
<feature type="compositionally biased region" description="Basic and acidic residues" evidence="8">
    <location>
        <begin position="1633"/>
        <end position="1645"/>
    </location>
</feature>
<dbReference type="InterPro" id="IPR027417">
    <property type="entry name" value="P-loop_NTPase"/>
</dbReference>
<dbReference type="PRINTS" id="PR00364">
    <property type="entry name" value="DISEASERSIST"/>
</dbReference>
<dbReference type="Pfam" id="PF23247">
    <property type="entry name" value="LRR_RPS2"/>
    <property type="match status" value="3"/>
</dbReference>
<dbReference type="InterPro" id="IPR003593">
    <property type="entry name" value="AAA+_ATPase"/>
</dbReference>
<evidence type="ECO:0000313" key="10">
    <source>
        <dbReference type="EMBL" id="RYR45229.1"/>
    </source>
</evidence>
<evidence type="ECO:0000256" key="6">
    <source>
        <dbReference type="ARBA" id="ARBA00022840"/>
    </source>
</evidence>
<sequence>MDFVSSFAASISRDLVCGAVDELRYPCCFHDLVEGLEHEDKMLVDTKKRVQEHVHHQKRQLKKTDELMHKWLNQANNLSNDVDNLLTETRTNKIYCFGKCPNLFWRYRLGKKLVKNKGDVKKCIGEGSKYMQFERLASLPGLRYFSPERCLKFESTQSAYDQLMQALNDNTVNMVGMYGMPGCGKTTLAMEVGRKAKEEGLFGEVVFVPVSSVVEIQRIQEKIASWLQFDFPQKEEIQRAQCLDKFIGENHENVLLILDDVWHRLDFEAIGIPSFKNHRGCKVLITTRSEAVCSLNDCQKKIRLKTIELEEAWKLFQTQAQITEDTSNALKKLAQEISDKCEGLLVAIVAIANTLKGKGEADWKVASDNLKRCKPVIIEGGLQNPYKILRVSYDNLDPVEQSLFLLCSVFPEDFEIPVEDLIRIAIGVGLVEEVVTFEGARNKVIVAKDKLLSFSLLLDAVGVNCVKMHDLVRDVARWIARNDGKAIECVMENNANLVDSTPIRYLWCKQFPVELDCSSIEFLCIKTDTEVSEGIFKGIASLRVLILCWEGHQRREFSTMSLKSLTDLHSLFLSGWELFDISFVGDMKKLESLTLHNCSLPELIDVLVTQVPNLRLLDLSGCEMEGNPFEVTGKHPRIEELYINDDRPEWDLEDEDPPEFFSKFSVPQPLERYQIRLGKYFSKYQQKCLSHGRTLFLSCFDTSNVAVRNLATKAEILYIANIRGDVKSIIPGIFQIEGGGGGMNHGWIELLIKKSENIVHLVDTGKHLNEVGSLLSELRKLTIKRMKKLRYLYHGQHGSGLFVKLEELYIKKCPQLQGTLFDWKLNLCSLTALKLFECKKLTSVFTLAAARVSHLEILEILYCDGIKHVLEDDEEIESSNDDDGCLVFQKLKRLLVRGCKKIEYIIPATLAQGLLHLECLEIEDNNELKHVFGHSKHGAQKSQNALKIDLPRLGELALVKLPNIISICPRNCRATWQSLHQVALRNCPGFVIESANNCMADSKRRQDDQSIIEIKGNDSSLYEIRMKECELKAVLEVAERFIDKEQDPLMKCLQKLGCIYNALIQSMNPQNLEQMVVSGNTNAGEFQYLLDFHLESNQVENSPPSVSIVNYRFGPFNLCNLKSLILRSCFMLRTLFEPSTAISLTSLEELMIADCHELKYVVTSEIAHGNIEEITPEDYEPQSYASMFPRLKRINVMNCRSLEYILHVSFAQGLVELQEVEIRHAPQLRYIFGENINDRVHSSNDHQENVQIELPALEKMALFDLPNMTNICSGSYYATCSCLQQTVMDNVGLSTLSVNNRMVHSGATQSQSQKGKNSSHSSRNRGSAFDKTNGKMSGSESIWNNSEIEGNLHLDEVPINRQEMTSWYIWKGAKHFVTLQNVTLLYILGCQKLKVIFSPCVLRSLPQLTILVVIQCRELEQIIEEDENYEVAPNPESKKVSFSKLKLLLITHCNKLKHMFHLSASHEFPQLEYLIIKQNPCLEQVFRECEQVVGDRNGRVVEALLPELKHVILMQLPNLYNISQGIEFNNLDNLLVHNCPKLTLTSTTTAEEMLRSYYHDNVINFFVLSELLCINDIINKETVQHQPASESRGRANESDEILTSGRENKRELQSLEQIPQADLTQREFVNASRLEDKEHKSENINKEGSSQNPYHERCESKNLEEKEISYGQEHEEPKREELNKEDFIEPRCSYVLDRQHQEKEHSCSVCITQCSNDTSIVEELNSLVEAGELRAECVATLSSFLTAQPSMRLTVDNSSLIFKGFAYSSLHRLVSFLSTQPLVSLVGDKHAEFLDLIRLVGCFPFNKGWLSDLEDRVATSLPASSLSTLDKLFADKQQVLSKLEPLQDRVNALHSELAELSTEMEPLLRSLQETEAQEANILATLNYPLFQL</sequence>
<keyword evidence="11" id="KW-1185">Reference proteome</keyword>
<feature type="coiled-coil region" evidence="7">
    <location>
        <begin position="1843"/>
        <end position="1877"/>
    </location>
</feature>
<keyword evidence="4" id="KW-0547">Nucleotide-binding</keyword>
<evidence type="ECO:0000256" key="7">
    <source>
        <dbReference type="SAM" id="Coils"/>
    </source>
</evidence>
<proteinExistence type="inferred from homology"/>
<dbReference type="GO" id="GO:0005524">
    <property type="term" value="F:ATP binding"/>
    <property type="evidence" value="ECO:0007669"/>
    <property type="project" value="UniProtKB-KW"/>
</dbReference>
<keyword evidence="2" id="KW-0433">Leucine-rich repeat</keyword>
<dbReference type="Gene3D" id="3.40.50.300">
    <property type="entry name" value="P-loop containing nucleotide triphosphate hydrolases"/>
    <property type="match status" value="1"/>
</dbReference>
<feature type="domain" description="AAA+ ATPase" evidence="9">
    <location>
        <begin position="171"/>
        <end position="384"/>
    </location>
</feature>
<dbReference type="FunFam" id="3.40.50.300:FF:001091">
    <property type="entry name" value="Probable disease resistance protein At1g61300"/>
    <property type="match status" value="1"/>
</dbReference>
<dbReference type="EMBL" id="SDMP01000007">
    <property type="protein sequence ID" value="RYR45229.1"/>
    <property type="molecule type" value="Genomic_DNA"/>
</dbReference>
<dbReference type="InterPro" id="IPR057135">
    <property type="entry name" value="At4g27190-like_LRR"/>
</dbReference>
<dbReference type="GO" id="GO:0043531">
    <property type="term" value="F:ADP binding"/>
    <property type="evidence" value="ECO:0007669"/>
    <property type="project" value="InterPro"/>
</dbReference>
<protein>
    <recommendedName>
        <fullName evidence="9">AAA+ ATPase domain-containing protein</fullName>
    </recommendedName>
</protein>
<gene>
    <name evidence="10" type="ORF">Ahy_A07g031080</name>
</gene>
<dbReference type="Proteomes" id="UP000289738">
    <property type="component" value="Chromosome A07"/>
</dbReference>
<comment type="caution">
    <text evidence="10">The sequence shown here is derived from an EMBL/GenBank/DDBJ whole genome shotgun (WGS) entry which is preliminary data.</text>
</comment>
<dbReference type="Gene3D" id="3.80.10.10">
    <property type="entry name" value="Ribonuclease Inhibitor"/>
    <property type="match status" value="3"/>
</dbReference>
<evidence type="ECO:0000259" key="9">
    <source>
        <dbReference type="SMART" id="SM00382"/>
    </source>
</evidence>
<keyword evidence="3" id="KW-0677">Repeat</keyword>
<dbReference type="InterPro" id="IPR050905">
    <property type="entry name" value="Plant_NBS-LRR"/>
</dbReference>
<evidence type="ECO:0000313" key="11">
    <source>
        <dbReference type="Proteomes" id="UP000289738"/>
    </source>
</evidence>
<feature type="region of interest" description="Disordered" evidence="8">
    <location>
        <begin position="1633"/>
        <end position="1658"/>
    </location>
</feature>
<dbReference type="PANTHER" id="PTHR33463:SF105">
    <property type="entry name" value="AND NB-ARC DOMAIN DISEASE RESISTANCE PROTEIN, PUTATIVE-RELATED"/>
    <property type="match status" value="1"/>
</dbReference>
<evidence type="ECO:0000256" key="1">
    <source>
        <dbReference type="ARBA" id="ARBA00008894"/>
    </source>
</evidence>